<evidence type="ECO:0000313" key="1">
    <source>
        <dbReference type="EMBL" id="SDM27263.1"/>
    </source>
</evidence>
<dbReference type="PANTHER" id="PTHR34129">
    <property type="entry name" value="BLR1139 PROTEIN"/>
    <property type="match status" value="1"/>
</dbReference>
<dbReference type="Gene3D" id="3.20.170.20">
    <property type="entry name" value="Protein of unknown function DUF952"/>
    <property type="match status" value="1"/>
</dbReference>
<dbReference type="AlphaFoldDB" id="A0A1G9RVM0"/>
<name>A0A1G9RVM0_9PROT</name>
<accession>A0A1G9RVM0</accession>
<dbReference type="OrthoDB" id="9799937at2"/>
<gene>
    <name evidence="1" type="ORF">SAMN04488568_1088</name>
</gene>
<dbReference type="STRING" id="144026.SAMN04488568_1088"/>
<dbReference type="Proteomes" id="UP000199759">
    <property type="component" value="Unassembled WGS sequence"/>
</dbReference>
<keyword evidence="2" id="KW-1185">Reference proteome</keyword>
<reference evidence="1 2" key="1">
    <citation type="submission" date="2016-10" db="EMBL/GenBank/DDBJ databases">
        <authorList>
            <person name="de Groot N.N."/>
        </authorList>
    </citation>
    <scope>NUCLEOTIDE SEQUENCE [LARGE SCALE GENOMIC DNA]</scope>
    <source>
        <strain evidence="1 2">DSM 16077</strain>
    </source>
</reference>
<dbReference type="RefSeq" id="WP_091769425.1">
    <property type="nucleotide sequence ID" value="NZ_FNHG01000008.1"/>
</dbReference>
<dbReference type="Pfam" id="PF06108">
    <property type="entry name" value="DUF952"/>
    <property type="match status" value="1"/>
</dbReference>
<organism evidence="1 2">
    <name type="scientific">Maricaulis salignorans</name>
    <dbReference type="NCBI Taxonomy" id="144026"/>
    <lineage>
        <taxon>Bacteria</taxon>
        <taxon>Pseudomonadati</taxon>
        <taxon>Pseudomonadota</taxon>
        <taxon>Alphaproteobacteria</taxon>
        <taxon>Maricaulales</taxon>
        <taxon>Maricaulaceae</taxon>
        <taxon>Maricaulis</taxon>
    </lineage>
</organism>
<protein>
    <submittedName>
        <fullName evidence="1">Uncharacterized conserved protein, DUF952 family</fullName>
    </submittedName>
</protein>
<proteinExistence type="predicted"/>
<sequence length="119" mass="13155">MSDKIAYRLATPDSWAAVMMAGVFHGEPHDIADGFIHLSAAEQVEGTLLKHYNEHPRLILAEIDLEALGDSVKWEKSRGGALFPHVYGDIPASAVRGVRHVRRNEEGDWVLPSDLGGQW</sequence>
<dbReference type="PANTHER" id="PTHR34129:SF1">
    <property type="entry name" value="DUF952 DOMAIN-CONTAINING PROTEIN"/>
    <property type="match status" value="1"/>
</dbReference>
<dbReference type="InterPro" id="IPR009297">
    <property type="entry name" value="DUF952"/>
</dbReference>
<evidence type="ECO:0000313" key="2">
    <source>
        <dbReference type="Proteomes" id="UP000199759"/>
    </source>
</evidence>
<dbReference type="EMBL" id="FNHG01000008">
    <property type="protein sequence ID" value="SDM27263.1"/>
    <property type="molecule type" value="Genomic_DNA"/>
</dbReference>
<dbReference type="SUPFAM" id="SSF56399">
    <property type="entry name" value="ADP-ribosylation"/>
    <property type="match status" value="1"/>
</dbReference>